<organism evidence="1 4">
    <name type="scientific">Thermoproteota archaeon</name>
    <dbReference type="NCBI Taxonomy" id="2056631"/>
    <lineage>
        <taxon>Archaea</taxon>
        <taxon>Thermoproteota</taxon>
    </lineage>
</organism>
<dbReference type="Proteomes" id="UP000272051">
    <property type="component" value="Unassembled WGS sequence"/>
</dbReference>
<evidence type="ECO:0000313" key="4">
    <source>
        <dbReference type="Proteomes" id="UP000278475"/>
    </source>
</evidence>
<comment type="caution">
    <text evidence="1">The sequence shown here is derived from an EMBL/GenBank/DDBJ whole genome shotgun (WGS) entry which is preliminary data.</text>
</comment>
<accession>A0A497EST2</accession>
<dbReference type="AlphaFoldDB" id="A0A497EST2"/>
<dbReference type="Proteomes" id="UP000278475">
    <property type="component" value="Unassembled WGS sequence"/>
</dbReference>
<gene>
    <name evidence="1" type="ORF">DRJ31_01370</name>
    <name evidence="2" type="ORF">DRJ33_03935</name>
</gene>
<evidence type="ECO:0000313" key="2">
    <source>
        <dbReference type="EMBL" id="RLE52423.1"/>
    </source>
</evidence>
<proteinExistence type="predicted"/>
<evidence type="ECO:0000313" key="3">
    <source>
        <dbReference type="Proteomes" id="UP000272051"/>
    </source>
</evidence>
<protein>
    <submittedName>
        <fullName evidence="1">Uncharacterized protein</fullName>
    </submittedName>
</protein>
<dbReference type="EMBL" id="QMQV01000006">
    <property type="protein sequence ID" value="RLE50413.1"/>
    <property type="molecule type" value="Genomic_DNA"/>
</dbReference>
<evidence type="ECO:0000313" key="1">
    <source>
        <dbReference type="EMBL" id="RLE50413.1"/>
    </source>
</evidence>
<name>A0A497EST2_9CREN</name>
<reference evidence="3 4" key="1">
    <citation type="submission" date="2018-06" db="EMBL/GenBank/DDBJ databases">
        <title>Extensive metabolic versatility and redundancy in microbially diverse, dynamic hydrothermal sediments.</title>
        <authorList>
            <person name="Dombrowski N."/>
            <person name="Teske A."/>
            <person name="Baker B.J."/>
        </authorList>
    </citation>
    <scope>NUCLEOTIDE SEQUENCE [LARGE SCALE GENOMIC DNA]</scope>
    <source>
        <strain evidence="2">B34_G17</strain>
        <strain evidence="1">B66_G16</strain>
    </source>
</reference>
<sequence>MAERKAVGVFHGEAKVGEVYSGFTQLTLTPSDLASPLSLQMALSRMYDALIKAAQEGPKKKYVAEVRFTDSMGNPVVVALELGDKAPPFTKRELKARVMIEIYEEEHEEREPVID</sequence>
<dbReference type="EMBL" id="QMQX01000055">
    <property type="protein sequence ID" value="RLE52423.1"/>
    <property type="molecule type" value="Genomic_DNA"/>
</dbReference>